<reference evidence="2" key="1">
    <citation type="submission" date="2020-06" db="EMBL/GenBank/DDBJ databases">
        <authorList>
            <person name="Dong N."/>
        </authorList>
    </citation>
    <scope>NUCLEOTIDE SEQUENCE</scope>
    <source>
        <strain evidence="2">R655-4</strain>
    </source>
</reference>
<dbReference type="EMBL" id="JACAGJ010000001">
    <property type="protein sequence ID" value="MDM1070882.1"/>
    <property type="molecule type" value="Genomic_DNA"/>
</dbReference>
<comment type="caution">
    <text evidence="2">The sequence shown here is derived from an EMBL/GenBank/DDBJ whole genome shotgun (WGS) entry which is preliminary data.</text>
</comment>
<gene>
    <name evidence="2" type="ORF">HX001_00080</name>
</gene>
<evidence type="ECO:0000259" key="1">
    <source>
        <dbReference type="Pfam" id="PF10668"/>
    </source>
</evidence>
<proteinExistence type="predicted"/>
<dbReference type="InterPro" id="IPR018925">
    <property type="entry name" value="XtmA-like_N"/>
</dbReference>
<protein>
    <recommendedName>
        <fullName evidence="1">PBSX phage terminase small subunit-like N-terminal domain-containing protein</fullName>
    </recommendedName>
</protein>
<name>A0AAJ1V647_9FLAO</name>
<reference evidence="2" key="2">
    <citation type="journal article" date="2022" name="Sci. Total Environ.">
        <title>Prevalence, transmission, and molecular epidemiology of tet(X)-positive bacteria among humans, animals, and environmental niches in China: An epidemiological, and genomic-based study.</title>
        <authorList>
            <person name="Dong N."/>
            <person name="Zeng Y."/>
            <person name="Cai C."/>
            <person name="Sun C."/>
            <person name="Lu J."/>
            <person name="Liu C."/>
            <person name="Zhou H."/>
            <person name="Sun Q."/>
            <person name="Shu L."/>
            <person name="Wang H."/>
            <person name="Wang Y."/>
            <person name="Wang S."/>
            <person name="Wu C."/>
            <person name="Chan E.W."/>
            <person name="Chen G."/>
            <person name="Shen Z."/>
            <person name="Chen S."/>
            <person name="Zhang R."/>
        </authorList>
    </citation>
    <scope>NUCLEOTIDE SEQUENCE</scope>
    <source>
        <strain evidence="2">R655-4</strain>
    </source>
</reference>
<accession>A0AAJ1V647</accession>
<sequence>MTSAERDYKRSEAKKLYVLGLALLNISEIIGVGEKTLRNWKELDNWEDEKELNSIRPSEIKKMILRYVLDVRDGKKSQYKADDLAKVSAAWDRMDDSRKKAVNSMEAFDEFSNFMMQEAGLSTGNKRDMLLELLKAIRPYLDKYITQLLEQND</sequence>
<dbReference type="Proteomes" id="UP001170959">
    <property type="component" value="Unassembled WGS sequence"/>
</dbReference>
<organism evidence="2 3">
    <name type="scientific">Empedobacter brevis</name>
    <dbReference type="NCBI Taxonomy" id="247"/>
    <lineage>
        <taxon>Bacteria</taxon>
        <taxon>Pseudomonadati</taxon>
        <taxon>Bacteroidota</taxon>
        <taxon>Flavobacteriia</taxon>
        <taxon>Flavobacteriales</taxon>
        <taxon>Weeksellaceae</taxon>
        <taxon>Empedobacter</taxon>
    </lineage>
</organism>
<evidence type="ECO:0000313" key="3">
    <source>
        <dbReference type="Proteomes" id="UP001170959"/>
    </source>
</evidence>
<feature type="domain" description="PBSX phage terminase small subunit-like N-terminal" evidence="1">
    <location>
        <begin position="5"/>
        <end position="51"/>
    </location>
</feature>
<evidence type="ECO:0000313" key="2">
    <source>
        <dbReference type="EMBL" id="MDM1070882.1"/>
    </source>
</evidence>
<dbReference type="Pfam" id="PF10668">
    <property type="entry name" value="Phage_terminase"/>
    <property type="match status" value="1"/>
</dbReference>
<dbReference type="AlphaFoldDB" id="A0AAJ1V647"/>